<dbReference type="Proteomes" id="UP000265703">
    <property type="component" value="Unassembled WGS sequence"/>
</dbReference>
<comment type="caution">
    <text evidence="2">The sequence shown here is derived from an EMBL/GenBank/DDBJ whole genome shotgun (WGS) entry which is preliminary data.</text>
</comment>
<dbReference type="STRING" id="658196.A0A397TVX9"/>
<gene>
    <name evidence="2" type="ORF">C1645_811994</name>
</gene>
<dbReference type="InterPro" id="IPR008538">
    <property type="entry name" value="Uma2"/>
</dbReference>
<dbReference type="InterPro" id="IPR011335">
    <property type="entry name" value="Restrct_endonuc-II-like"/>
</dbReference>
<dbReference type="InterPro" id="IPR012296">
    <property type="entry name" value="Nuclease_put_TT1808"/>
</dbReference>
<keyword evidence="3" id="KW-1185">Reference proteome</keyword>
<evidence type="ECO:0000313" key="2">
    <source>
        <dbReference type="EMBL" id="RIA99024.1"/>
    </source>
</evidence>
<dbReference type="CDD" id="cd06260">
    <property type="entry name" value="DUF820-like"/>
    <property type="match status" value="1"/>
</dbReference>
<dbReference type="Pfam" id="PF05685">
    <property type="entry name" value="Uma2"/>
    <property type="match status" value="1"/>
</dbReference>
<sequence>MKKKLNLDELDLDNTYTDEELTIIKKHLKIPISRQLGNWNIQTDQNGIVTTSQGGFNFSPSNRRKNILAPDVAFTSEETYLKLDEKQLWSFDGQRFTPEFVVEVAIITNDAILNEFDNRMKNDYFGAGTSVKLGWLIDPTNSIIWVYKKNNNENSPTRRKCNWENLDGGNVLPGFTLDVSKIDDILLLEEENDKKEDGKEDDKEDEEECPYCNLKINNVHNMMKHLDKVHLNSN</sequence>
<dbReference type="SUPFAM" id="SSF52980">
    <property type="entry name" value="Restriction endonuclease-like"/>
    <property type="match status" value="1"/>
</dbReference>
<dbReference type="OrthoDB" id="88517at2759"/>
<accession>A0A397TVX9</accession>
<name>A0A397TVX9_9GLOM</name>
<evidence type="ECO:0000313" key="3">
    <source>
        <dbReference type="Proteomes" id="UP000265703"/>
    </source>
</evidence>
<dbReference type="GO" id="GO:0006302">
    <property type="term" value="P:double-strand break repair"/>
    <property type="evidence" value="ECO:0007669"/>
    <property type="project" value="UniProtKB-ARBA"/>
</dbReference>
<dbReference type="PROSITE" id="PS00028">
    <property type="entry name" value="ZINC_FINGER_C2H2_1"/>
    <property type="match status" value="1"/>
</dbReference>
<protein>
    <recommendedName>
        <fullName evidence="1">C2H2-type domain-containing protein</fullName>
    </recommendedName>
</protein>
<feature type="domain" description="C2H2-type" evidence="1">
    <location>
        <begin position="209"/>
        <end position="230"/>
    </location>
</feature>
<reference evidence="2 3" key="1">
    <citation type="submission" date="2018-06" db="EMBL/GenBank/DDBJ databases">
        <title>Comparative genomics reveals the genomic features of Rhizophagus irregularis, R. cerebriforme, R. diaphanum and Gigaspora rosea, and their symbiotic lifestyle signature.</title>
        <authorList>
            <person name="Morin E."/>
            <person name="San Clemente H."/>
            <person name="Chen E.C.H."/>
            <person name="De La Providencia I."/>
            <person name="Hainaut M."/>
            <person name="Kuo A."/>
            <person name="Kohler A."/>
            <person name="Murat C."/>
            <person name="Tang N."/>
            <person name="Roy S."/>
            <person name="Loubradou J."/>
            <person name="Henrissat B."/>
            <person name="Grigoriev I.V."/>
            <person name="Corradi N."/>
            <person name="Roux C."/>
            <person name="Martin F.M."/>
        </authorList>
    </citation>
    <scope>NUCLEOTIDE SEQUENCE [LARGE SCALE GENOMIC DNA]</scope>
    <source>
        <strain evidence="2 3">DAOM 227022</strain>
    </source>
</reference>
<proteinExistence type="predicted"/>
<dbReference type="AlphaFoldDB" id="A0A397TVX9"/>
<dbReference type="InterPro" id="IPR013087">
    <property type="entry name" value="Znf_C2H2_type"/>
</dbReference>
<evidence type="ECO:0000259" key="1">
    <source>
        <dbReference type="PROSITE" id="PS00028"/>
    </source>
</evidence>
<dbReference type="Gene3D" id="3.90.1570.10">
    <property type="entry name" value="tt1808, chain A"/>
    <property type="match status" value="1"/>
</dbReference>
<dbReference type="EMBL" id="QKYT01000008">
    <property type="protein sequence ID" value="RIA99024.1"/>
    <property type="molecule type" value="Genomic_DNA"/>
</dbReference>
<organism evidence="2 3">
    <name type="scientific">Glomus cerebriforme</name>
    <dbReference type="NCBI Taxonomy" id="658196"/>
    <lineage>
        <taxon>Eukaryota</taxon>
        <taxon>Fungi</taxon>
        <taxon>Fungi incertae sedis</taxon>
        <taxon>Mucoromycota</taxon>
        <taxon>Glomeromycotina</taxon>
        <taxon>Glomeromycetes</taxon>
        <taxon>Glomerales</taxon>
        <taxon>Glomeraceae</taxon>
        <taxon>Glomus</taxon>
    </lineage>
</organism>